<sequence>MPASEEVQTEVAERRARAVQLRIAGASLDEIAAALNYGGSSTESRRAAVSKDLKRAWEAAREAQAASAVELRELELARLDRIQRGVWPMAVAGDTKAVRAVLGVMDRRARLLGLDAPTRLEGPLDAPVPVEFMGLVEAARTRAQAERLALEAAPPPEGE</sequence>
<name>A0ABV9XW02_9PSEU</name>
<dbReference type="EMBL" id="JBHSJB010000007">
    <property type="protein sequence ID" value="MFC5053598.1"/>
    <property type="molecule type" value="Genomic_DNA"/>
</dbReference>
<evidence type="ECO:0000313" key="2">
    <source>
        <dbReference type="Proteomes" id="UP001595833"/>
    </source>
</evidence>
<gene>
    <name evidence="1" type="ORF">ACFPFM_07485</name>
</gene>
<accession>A0ABV9XW02</accession>
<evidence type="ECO:0000313" key="1">
    <source>
        <dbReference type="EMBL" id="MFC5053598.1"/>
    </source>
</evidence>
<keyword evidence="2" id="KW-1185">Reference proteome</keyword>
<dbReference type="RefSeq" id="WP_344036456.1">
    <property type="nucleotide sequence ID" value="NZ_BAAAKE010000005.1"/>
</dbReference>
<proteinExistence type="predicted"/>
<organism evidence="1 2">
    <name type="scientific">Saccharothrix xinjiangensis</name>
    <dbReference type="NCBI Taxonomy" id="204798"/>
    <lineage>
        <taxon>Bacteria</taxon>
        <taxon>Bacillati</taxon>
        <taxon>Actinomycetota</taxon>
        <taxon>Actinomycetes</taxon>
        <taxon>Pseudonocardiales</taxon>
        <taxon>Pseudonocardiaceae</taxon>
        <taxon>Saccharothrix</taxon>
    </lineage>
</organism>
<comment type="caution">
    <text evidence="1">The sequence shown here is derived from an EMBL/GenBank/DDBJ whole genome shotgun (WGS) entry which is preliminary data.</text>
</comment>
<protein>
    <submittedName>
        <fullName evidence="1">Uncharacterized protein</fullName>
    </submittedName>
</protein>
<reference evidence="2" key="1">
    <citation type="journal article" date="2019" name="Int. J. Syst. Evol. Microbiol.">
        <title>The Global Catalogue of Microorganisms (GCM) 10K type strain sequencing project: providing services to taxonomists for standard genome sequencing and annotation.</title>
        <authorList>
            <consortium name="The Broad Institute Genomics Platform"/>
            <consortium name="The Broad Institute Genome Sequencing Center for Infectious Disease"/>
            <person name="Wu L."/>
            <person name="Ma J."/>
        </authorList>
    </citation>
    <scope>NUCLEOTIDE SEQUENCE [LARGE SCALE GENOMIC DNA]</scope>
    <source>
        <strain evidence="2">KCTC 12848</strain>
    </source>
</reference>
<dbReference type="Proteomes" id="UP001595833">
    <property type="component" value="Unassembled WGS sequence"/>
</dbReference>